<dbReference type="EMBL" id="CP114040">
    <property type="protein sequence ID" value="WAS94454.1"/>
    <property type="molecule type" value="Genomic_DNA"/>
</dbReference>
<keyword evidence="2" id="KW-0812">Transmembrane</keyword>
<organism evidence="7 8">
    <name type="scientific">Nannocystis punicea</name>
    <dbReference type="NCBI Taxonomy" id="2995304"/>
    <lineage>
        <taxon>Bacteria</taxon>
        <taxon>Pseudomonadati</taxon>
        <taxon>Myxococcota</taxon>
        <taxon>Polyangia</taxon>
        <taxon>Nannocystales</taxon>
        <taxon>Nannocystaceae</taxon>
        <taxon>Nannocystis</taxon>
    </lineage>
</organism>
<evidence type="ECO:0000259" key="6">
    <source>
        <dbReference type="Pfam" id="PF04357"/>
    </source>
</evidence>
<evidence type="ECO:0000256" key="5">
    <source>
        <dbReference type="SAM" id="MobiDB-lite"/>
    </source>
</evidence>
<sequence>MTTRIGKIARTTAKVLAAALLVVVAAVVLILTTNAGLRLALRVGLPIYNGKIAGSVAIEAAEGTLLGSFTLRGVTLADREGRALITADAIALDWSPLALLGRDLAVDSLVLERPRVYLPGPGGSFADIAPPGDDVPKDMSLPPGPDLPLGIAAVLRLRDAAVYFADGAPIVEAFDLDLRARGVGRAAEAEVLAGHGRLLGSREIEELVLRARWGSPVAAVEGLRVVADAAVIQIPQAQVDVRSWRTVLDVEARAALGLLAEYLPPGSVEKLMAPAGTLELAVAAEGVPEDMSAEVRLALAPDLALRLTGAGAWRGVPAADVTVAADVDLAPWTQARLGRVRPTLELHARQMPSNKRIAVAGGLRCPECGRLGGVSLDLEGVVDPAGKNLSLATALDAAGIGALVDVTAVGGALRQVDWRLAVVDVARTAGVARQFAAVPELAGTLSGRGACVGPELRCAGALELRRVDAAGVAVERGRVDVDVLQGMSEGTVAVAVDGLRAGGQAIDRGEVRLDVEKLAPGPVAPPVPAALPPLHARLRAGARGPGSRAEVDLSVRTGQELGAELRTLTAEHAGFHAELERPARAVLSGTRLQVEDLALQIAGGRLAVGGVVDADGPSDLKVDLSGLALARLRPLVPRLRPAGLASAHVRVHGRPEAPSLEADVRVARAGLRGNTFGDLDVAARLASGRAQVDVNLRGPLARELRVRAEAPVHVDMSQRTGSIGQAYTKLDLQAREIQLARLRPWLKRPEIDGRLDGMVLFEAYTEEGPLASPRVVTEWRARGLTISGAPVGDVAVSVTHRGEWLQGKVDLHRSGGRAQLDVQVPLEFDPLHGRFAWHREREHRALLQLDDIDIADQLDAIAPGHDAGGKLTLRAEMTGPATRPALEAELHGEGLMHRRIALGSLSLVATMRDGGAAVDLSGGGGQVGRFQVRALAPVALDDSGVRWRRDGWYALMLDLRELELTPLEPLLGLNLGGRITGGVTFDGAGRHPKLRGAVRADRLSFKDQPVGALRAELEFRDGLAKVGGHGRLGKQTTIDLAGRVPIDVDLAKGEFAWATERPGKVKLDINDLDHDALEPFSPLPQQALVALDIHAQAEVDAEHVRGKTEVTGEIGHKVLGGLPLKIQLDVDDLEQSVRGSLGRRTEKGSLTFAVDTKASIPKLRAKQAKLTDAPLRGELKASATDLRYLSGFFPEAIYDFTGHFSSDVTAGGVIGKPKLRGSARLQKGGVTVVALQQRFRDLNFQIDADGPKVTLTGLTATSGEGRLKGSGGVTFSSGGKLNAEAELDLRKFPVVRPGLPQMIVDTHVRAGVKRSPAGLGVAIDVDGAEVWVSDLTTRAPDPLPENEHVKIVTGPFPELQAAVGSQAAAASDKEPPVVVAEERTMPPSKTPPTGDVEGSHLDLEVRLKQPVHIKGPSMDMNWSGALALHRKGEEAEVTGGFRADRGRFELLGNRFTIDQGRVFLPEDGSTIDPYLDLTADTTTPQAEVNVAIRGRLSRPELKLRSRPSLTEGQIFALLLTGTADTQESDPKKTQASAAGLLVNFSNPTLSRFADQKLGIDRIKFGFADDVTQPVLSVGKHLTKKIYAETTYHHNAPARTNRIEGSFEYRFKPQWSVETFFGDAAVGGLDLFWRRTFGRTGAEPKPASEPRHEPAPTPTKQTAKAATTR</sequence>
<name>A0ABY7H5A9_9BACT</name>
<keyword evidence="4" id="KW-0472">Membrane</keyword>
<gene>
    <name evidence="7" type="ORF">O0S08_50705</name>
</gene>
<evidence type="ECO:0000256" key="2">
    <source>
        <dbReference type="ARBA" id="ARBA00022692"/>
    </source>
</evidence>
<feature type="domain" description="Translocation and assembly module TamB C-terminal" evidence="6">
    <location>
        <begin position="1258"/>
        <end position="1636"/>
    </location>
</feature>
<proteinExistence type="predicted"/>
<evidence type="ECO:0000313" key="8">
    <source>
        <dbReference type="Proteomes" id="UP001164459"/>
    </source>
</evidence>
<feature type="region of interest" description="Disordered" evidence="5">
    <location>
        <begin position="1639"/>
        <end position="1668"/>
    </location>
</feature>
<keyword evidence="3" id="KW-1133">Transmembrane helix</keyword>
<protein>
    <submittedName>
        <fullName evidence="7">Translocation/assembly module TamB domain-containing protein</fullName>
    </submittedName>
</protein>
<dbReference type="Proteomes" id="UP001164459">
    <property type="component" value="Chromosome"/>
</dbReference>
<dbReference type="PANTHER" id="PTHR36985:SF1">
    <property type="entry name" value="TRANSLOCATION AND ASSEMBLY MODULE SUBUNIT TAMB"/>
    <property type="match status" value="1"/>
</dbReference>
<comment type="subcellular location">
    <subcellularLocation>
        <location evidence="1">Membrane</location>
        <topology evidence="1">Single-pass membrane protein</topology>
    </subcellularLocation>
</comment>
<keyword evidence="8" id="KW-1185">Reference proteome</keyword>
<feature type="compositionally biased region" description="Low complexity" evidence="5">
    <location>
        <begin position="1657"/>
        <end position="1668"/>
    </location>
</feature>
<dbReference type="Pfam" id="PF04357">
    <property type="entry name" value="TamB"/>
    <property type="match status" value="1"/>
</dbReference>
<evidence type="ECO:0000313" key="7">
    <source>
        <dbReference type="EMBL" id="WAS94454.1"/>
    </source>
</evidence>
<reference evidence="7" key="1">
    <citation type="submission" date="2022-11" db="EMBL/GenBank/DDBJ databases">
        <title>Minimal conservation of predation-associated metabolite biosynthetic gene clusters underscores biosynthetic potential of Myxococcota including descriptions for ten novel species: Archangium lansinium sp. nov., Myxococcus landrumus sp. nov., Nannocystis bai.</title>
        <authorList>
            <person name="Ahearne A."/>
            <person name="Stevens C."/>
            <person name="Dowd S."/>
        </authorList>
    </citation>
    <scope>NUCLEOTIDE SEQUENCE</scope>
    <source>
        <strain evidence="7">Fl3</strain>
    </source>
</reference>
<evidence type="ECO:0000256" key="1">
    <source>
        <dbReference type="ARBA" id="ARBA00004167"/>
    </source>
</evidence>
<dbReference type="RefSeq" id="WP_269036791.1">
    <property type="nucleotide sequence ID" value="NZ_CP114040.1"/>
</dbReference>
<accession>A0ABY7H5A9</accession>
<dbReference type="InterPro" id="IPR007452">
    <property type="entry name" value="TamB_C"/>
</dbReference>
<dbReference type="PANTHER" id="PTHR36985">
    <property type="entry name" value="TRANSLOCATION AND ASSEMBLY MODULE SUBUNIT TAMB"/>
    <property type="match status" value="1"/>
</dbReference>
<evidence type="ECO:0000256" key="3">
    <source>
        <dbReference type="ARBA" id="ARBA00022989"/>
    </source>
</evidence>
<evidence type="ECO:0000256" key="4">
    <source>
        <dbReference type="ARBA" id="ARBA00023136"/>
    </source>
</evidence>